<dbReference type="SUPFAM" id="SSF144232">
    <property type="entry name" value="HIT/MYND zinc finger-like"/>
    <property type="match status" value="1"/>
</dbReference>
<evidence type="ECO:0000256" key="5">
    <source>
        <dbReference type="SAM" id="MobiDB-lite"/>
    </source>
</evidence>
<accession>A0A409YNN7</accession>
<evidence type="ECO:0000259" key="6">
    <source>
        <dbReference type="PROSITE" id="PS50865"/>
    </source>
</evidence>
<evidence type="ECO:0000313" key="7">
    <source>
        <dbReference type="EMBL" id="PPR04635.1"/>
    </source>
</evidence>
<dbReference type="PANTHER" id="PTHR10237:SF15">
    <property type="entry name" value="LD37257P"/>
    <property type="match status" value="1"/>
</dbReference>
<dbReference type="GO" id="GO:0005634">
    <property type="term" value="C:nucleus"/>
    <property type="evidence" value="ECO:0007669"/>
    <property type="project" value="TreeGrafter"/>
</dbReference>
<feature type="compositionally biased region" description="Polar residues" evidence="5">
    <location>
        <begin position="1149"/>
        <end position="1158"/>
    </location>
</feature>
<dbReference type="PROSITE" id="PS50865">
    <property type="entry name" value="ZF_MYND_2"/>
    <property type="match status" value="1"/>
</dbReference>
<organism evidence="7 8">
    <name type="scientific">Panaeolus cyanescens</name>
    <dbReference type="NCBI Taxonomy" id="181874"/>
    <lineage>
        <taxon>Eukaryota</taxon>
        <taxon>Fungi</taxon>
        <taxon>Dikarya</taxon>
        <taxon>Basidiomycota</taxon>
        <taxon>Agaricomycotina</taxon>
        <taxon>Agaricomycetes</taxon>
        <taxon>Agaricomycetidae</taxon>
        <taxon>Agaricales</taxon>
        <taxon>Agaricineae</taxon>
        <taxon>Galeropsidaceae</taxon>
        <taxon>Panaeolus</taxon>
    </lineage>
</organism>
<dbReference type="Gene3D" id="6.10.140.2220">
    <property type="match status" value="1"/>
</dbReference>
<keyword evidence="3" id="KW-0862">Zinc</keyword>
<dbReference type="Pfam" id="PF01753">
    <property type="entry name" value="zf-MYND"/>
    <property type="match status" value="1"/>
</dbReference>
<evidence type="ECO:0000256" key="3">
    <source>
        <dbReference type="ARBA" id="ARBA00022833"/>
    </source>
</evidence>
<sequence>MAHPAIYPKKTFFYPVGNTPAISLTKHLPPEENADILLLGCGDARHIIYTVHSEMSSISTNRDCRMVDVTCCDWEPATLARNAILFTMLSDGIKHTTLWPIFFHFFIDEPSFSLLVEHCEKLVALSSDISTWNASPYGNLVRFCDENSLREVQRKWQAYTQLSNPSSQRKSKAMFTEEMKKVLQKNKGFVRSHVRSAGPLAVHYLPLAHHSYDYFWTHGMVKSPLYLSDHATKVNPTFLFNSMGDCFNVHYGTDPLSGFHLAPAVTSSPDSSVHHSFSLETVAGVALKQFSDQCYAFQERLRLPRPKLIIRLFCGEALAFSRALLVLSQTHSIRTNIDSIPWKYSMIQFSAADYSPESPKRAPLSFNLIDTSNLTDHIGLLNILVTSIPLLQTKPFSTLNTNVLVSHNPECFLLEEKACADLPTLSVFLGVAPTFLLSHGTSASNKHEFLLAASSSGSSESVKASQRHEMVEWRIPDGGIVNRNDSCSTVISSPSCDPTALAQFLFSLYLKMFSTEDMQHTFKAMRTAQTLWSRFNDMSLPLYTRESFVAVLAFLKGNIHTDWNDTMDQLLTLIETDKSLLLGSNYFQDLACHLFLRNIFVFDSFKAPFISSIARPSVFRHWTSIPPVVAVVLKVPRQSLLPLEKESVHNIGTPFLECQTTGPGFDNRHSNIYMSFGDLHISGVGGNARATLAEDAQGLCGISSLVVCFYVPSWIVLRHADTLEFGLCVKSTGQATMHLLPKLGLNLRLFTGRLNDQERVCILRERPGTTNEFRELLVAPPPKVSLDGGATQRALIQISQTGRTTLATNLLIRHDLTDEPAKKYLKEGASVKTSQIGNRFMEIQFQGYRAYLGYPFPILGNKSITRVARKSSYVEVELPMRRNFDDILDPTFNPFPIIYFNNRPCLFNMHYLRLDACPKLDVNLSASKMQWLSIHLGMMMSASERRIQQSTQLSAQGPLINMKQSIGAMLSKWRGFQSPQEKIDVFGLRTNDLGVYALIFINDLRFDLSSHTIVGDGCVIPLIERNLERLTPLLQWVSGPKMMQINTYDDEMCLWHRLLPVLAERCRTWQHTSTCEYLKQGIPRVIGSFENSPLCSCGLGKDLGTFAKKAEYAAGFSEATRIALGPIFTHSSMDDVIAQLKGGSEARSPPQTRQSDNRSSSPSSSLQCAYCNGEGKPTLLVCSGCKLVKYCTRECQKRDWRGHKRDCKV</sequence>
<dbReference type="Proteomes" id="UP000284842">
    <property type="component" value="Unassembled WGS sequence"/>
</dbReference>
<dbReference type="EMBL" id="NHTK01000907">
    <property type="protein sequence ID" value="PPR04635.1"/>
    <property type="molecule type" value="Genomic_DNA"/>
</dbReference>
<reference evidence="7 8" key="1">
    <citation type="journal article" date="2018" name="Evol. Lett.">
        <title>Horizontal gene cluster transfer increased hallucinogenic mushroom diversity.</title>
        <authorList>
            <person name="Reynolds H.T."/>
            <person name="Vijayakumar V."/>
            <person name="Gluck-Thaler E."/>
            <person name="Korotkin H.B."/>
            <person name="Matheny P.B."/>
            <person name="Slot J.C."/>
        </authorList>
    </citation>
    <scope>NUCLEOTIDE SEQUENCE [LARGE SCALE GENOMIC DNA]</scope>
    <source>
        <strain evidence="7 8">2629</strain>
    </source>
</reference>
<dbReference type="InterPro" id="IPR002893">
    <property type="entry name" value="Znf_MYND"/>
</dbReference>
<keyword evidence="8" id="KW-1185">Reference proteome</keyword>
<dbReference type="Pfam" id="PF14737">
    <property type="entry name" value="DUF4470"/>
    <property type="match status" value="1"/>
</dbReference>
<evidence type="ECO:0000313" key="8">
    <source>
        <dbReference type="Proteomes" id="UP000284842"/>
    </source>
</evidence>
<dbReference type="GO" id="GO:0008270">
    <property type="term" value="F:zinc ion binding"/>
    <property type="evidence" value="ECO:0007669"/>
    <property type="project" value="UniProtKB-KW"/>
</dbReference>
<dbReference type="InterPro" id="IPR024119">
    <property type="entry name" value="TF_DEAF-1"/>
</dbReference>
<dbReference type="AlphaFoldDB" id="A0A409YNN7"/>
<protein>
    <recommendedName>
        <fullName evidence="6">MYND-type domain-containing protein</fullName>
    </recommendedName>
</protein>
<dbReference type="GO" id="GO:0000981">
    <property type="term" value="F:DNA-binding transcription factor activity, RNA polymerase II-specific"/>
    <property type="evidence" value="ECO:0007669"/>
    <property type="project" value="TreeGrafter"/>
</dbReference>
<dbReference type="InterPro" id="IPR027974">
    <property type="entry name" value="DUF4470"/>
</dbReference>
<dbReference type="PROSITE" id="PS01360">
    <property type="entry name" value="ZF_MYND_1"/>
    <property type="match status" value="1"/>
</dbReference>
<dbReference type="InParanoid" id="A0A409YNN7"/>
<gene>
    <name evidence="7" type="ORF">CVT24_011853</name>
</gene>
<evidence type="ECO:0000256" key="2">
    <source>
        <dbReference type="ARBA" id="ARBA00022771"/>
    </source>
</evidence>
<comment type="caution">
    <text evidence="7">The sequence shown here is derived from an EMBL/GenBank/DDBJ whole genome shotgun (WGS) entry which is preliminary data.</text>
</comment>
<name>A0A409YNN7_9AGAR</name>
<keyword evidence="2 4" id="KW-0863">Zinc-finger</keyword>
<dbReference type="OrthoDB" id="432970at2759"/>
<keyword evidence="1" id="KW-0479">Metal-binding</keyword>
<dbReference type="PANTHER" id="PTHR10237">
    <property type="entry name" value="DEFORMED EPIDERMAL AUTOREGULATORY FACTOR 1 HOMOLOG SUPPRESSIN"/>
    <property type="match status" value="1"/>
</dbReference>
<feature type="region of interest" description="Disordered" evidence="5">
    <location>
        <begin position="1143"/>
        <end position="1164"/>
    </location>
</feature>
<dbReference type="STRING" id="181874.A0A409YNN7"/>
<evidence type="ECO:0000256" key="4">
    <source>
        <dbReference type="PROSITE-ProRule" id="PRU00134"/>
    </source>
</evidence>
<feature type="domain" description="MYND-type" evidence="6">
    <location>
        <begin position="1168"/>
        <end position="1207"/>
    </location>
</feature>
<evidence type="ECO:0000256" key="1">
    <source>
        <dbReference type="ARBA" id="ARBA00022723"/>
    </source>
</evidence>
<proteinExistence type="predicted"/>